<organism evidence="7 8">
    <name type="scientific">Mikania micrantha</name>
    <name type="common">bitter vine</name>
    <dbReference type="NCBI Taxonomy" id="192012"/>
    <lineage>
        <taxon>Eukaryota</taxon>
        <taxon>Viridiplantae</taxon>
        <taxon>Streptophyta</taxon>
        <taxon>Embryophyta</taxon>
        <taxon>Tracheophyta</taxon>
        <taxon>Spermatophyta</taxon>
        <taxon>Magnoliopsida</taxon>
        <taxon>eudicotyledons</taxon>
        <taxon>Gunneridae</taxon>
        <taxon>Pentapetalae</taxon>
        <taxon>asterids</taxon>
        <taxon>campanulids</taxon>
        <taxon>Asterales</taxon>
        <taxon>Asteraceae</taxon>
        <taxon>Asteroideae</taxon>
        <taxon>Heliantheae alliance</taxon>
        <taxon>Eupatorieae</taxon>
        <taxon>Mikania</taxon>
    </lineage>
</organism>
<dbReference type="PANTHER" id="PTHR46807:SF8">
    <property type="entry name" value="TRANSCRIPTION FACTOR PIF1-LIKE ISOFORM X2"/>
    <property type="match status" value="1"/>
</dbReference>
<dbReference type="EMBL" id="SZYD01000005">
    <property type="protein sequence ID" value="KAD6120016.1"/>
    <property type="molecule type" value="Genomic_DNA"/>
</dbReference>
<dbReference type="SMART" id="SM00353">
    <property type="entry name" value="HLH"/>
    <property type="match status" value="1"/>
</dbReference>
<dbReference type="FunFam" id="4.10.280.10:FF:000004">
    <property type="entry name" value="Basic helix-loop-helix transcription factor"/>
    <property type="match status" value="1"/>
</dbReference>
<dbReference type="PROSITE" id="PS50888">
    <property type="entry name" value="BHLH"/>
    <property type="match status" value="1"/>
</dbReference>
<feature type="compositionally biased region" description="Pro residues" evidence="5">
    <location>
        <begin position="145"/>
        <end position="155"/>
    </location>
</feature>
<dbReference type="GO" id="GO:0003700">
    <property type="term" value="F:DNA-binding transcription factor activity"/>
    <property type="evidence" value="ECO:0007669"/>
    <property type="project" value="InterPro"/>
</dbReference>
<keyword evidence="3" id="KW-0804">Transcription</keyword>
<feature type="region of interest" description="Disordered" evidence="5">
    <location>
        <begin position="485"/>
        <end position="517"/>
    </location>
</feature>
<dbReference type="Pfam" id="PF00010">
    <property type="entry name" value="HLH"/>
    <property type="match status" value="1"/>
</dbReference>
<dbReference type="InterPro" id="IPR044273">
    <property type="entry name" value="PIF3-like"/>
</dbReference>
<dbReference type="GO" id="GO:0046983">
    <property type="term" value="F:protein dimerization activity"/>
    <property type="evidence" value="ECO:0007669"/>
    <property type="project" value="InterPro"/>
</dbReference>
<feature type="domain" description="BHLH" evidence="6">
    <location>
        <begin position="328"/>
        <end position="377"/>
    </location>
</feature>
<dbReference type="SUPFAM" id="SSF47459">
    <property type="entry name" value="HLH, helix-loop-helix DNA-binding domain"/>
    <property type="match status" value="1"/>
</dbReference>
<dbReference type="InterPro" id="IPR011598">
    <property type="entry name" value="bHLH_dom"/>
</dbReference>
<keyword evidence="2" id="KW-0805">Transcription regulation</keyword>
<dbReference type="CDD" id="cd11445">
    <property type="entry name" value="bHLH_AtPIF_like"/>
    <property type="match status" value="1"/>
</dbReference>
<evidence type="ECO:0000256" key="1">
    <source>
        <dbReference type="ARBA" id="ARBA00004123"/>
    </source>
</evidence>
<name>A0A5N6PFW5_9ASTR</name>
<reference evidence="7 8" key="1">
    <citation type="submission" date="2019-05" db="EMBL/GenBank/DDBJ databases">
        <title>Mikania micrantha, genome provides insights into the molecular mechanism of rapid growth.</title>
        <authorList>
            <person name="Liu B."/>
        </authorList>
    </citation>
    <scope>NUCLEOTIDE SEQUENCE [LARGE SCALE GENOMIC DNA]</scope>
    <source>
        <strain evidence="7">NLD-2019</strain>
        <tissue evidence="7">Leaf</tissue>
    </source>
</reference>
<comment type="caution">
    <text evidence="7">The sequence shown here is derived from an EMBL/GenBank/DDBJ whole genome shotgun (WGS) entry which is preliminary data.</text>
</comment>
<dbReference type="Gene3D" id="4.10.280.10">
    <property type="entry name" value="Helix-loop-helix DNA-binding domain"/>
    <property type="match status" value="1"/>
</dbReference>
<dbReference type="InterPro" id="IPR036638">
    <property type="entry name" value="HLH_DNA-bd_sf"/>
</dbReference>
<feature type="region of interest" description="Disordered" evidence="5">
    <location>
        <begin position="128"/>
        <end position="166"/>
    </location>
</feature>
<protein>
    <recommendedName>
        <fullName evidence="6">BHLH domain-containing protein</fullName>
    </recommendedName>
</protein>
<evidence type="ECO:0000313" key="7">
    <source>
        <dbReference type="EMBL" id="KAD6120016.1"/>
    </source>
</evidence>
<dbReference type="PANTHER" id="PTHR46807">
    <property type="entry name" value="TRANSCRIPTION FACTOR PIF3"/>
    <property type="match status" value="1"/>
</dbReference>
<dbReference type="InterPro" id="IPR047265">
    <property type="entry name" value="PIF1-like_bHLH"/>
</dbReference>
<feature type="region of interest" description="Disordered" evidence="5">
    <location>
        <begin position="314"/>
        <end position="335"/>
    </location>
</feature>
<proteinExistence type="predicted"/>
<feature type="region of interest" description="Disordered" evidence="5">
    <location>
        <begin position="243"/>
        <end position="297"/>
    </location>
</feature>
<dbReference type="AlphaFoldDB" id="A0A5N6PFW5"/>
<evidence type="ECO:0000256" key="2">
    <source>
        <dbReference type="ARBA" id="ARBA00023015"/>
    </source>
</evidence>
<dbReference type="GO" id="GO:0010017">
    <property type="term" value="P:red or far-red light signaling pathway"/>
    <property type="evidence" value="ECO:0007669"/>
    <property type="project" value="UniProtKB-ARBA"/>
</dbReference>
<sequence>MNHYVPDFQMDEDYLIPDSSTSKRHKKSTMGDEDVMELLWQNGQVVMHSQNQRSVGNKKPETMPSTAGREIRSSAMEYETTPCNLFMQEDEMVSWLHYPTDDNNLDLYLHNNDIMYSGIPSSGSVVIPPNSSQPAPALAPAPVATVPPPRPPIPPSKRVEDEPNQPKLSNFLHFSRPNKQNLTGSAPANSIKELPAITQSTVVESNDRPATEPLQSRASRVTDSTGLISGANIGCRGSMSSFGVAGTSSAGREPETFDLSASSSPVTGGSGASASVEPSPQKPPPATVDRKCKGVDTDDTECYSEDIEFEYHDAKKQKRGSTSTKRTRAAEVHNLSERRRRDRINEKMKALQDLIPRCNKSDKASMLDEAIEYLKSLQMQVQMMSLGYNMVPMMFPGVQQYMPTMAPMGMGMGIGMGMDHVGMNRPMVPYPPVPPGSAMPNPAAAAAHLGQRFPVPRFQMAQVPIMGPPGSQSANLSDPMMNSFPMQNASQPRGPFPDPYQQYMGLPPTQLLQPQAR</sequence>
<feature type="compositionally biased region" description="Polar residues" evidence="5">
    <location>
        <begin position="259"/>
        <end position="278"/>
    </location>
</feature>
<keyword evidence="8" id="KW-1185">Reference proteome</keyword>
<dbReference type="GO" id="GO:0005634">
    <property type="term" value="C:nucleus"/>
    <property type="evidence" value="ECO:0007669"/>
    <property type="project" value="UniProtKB-SubCell"/>
</dbReference>
<evidence type="ECO:0000313" key="8">
    <source>
        <dbReference type="Proteomes" id="UP000326396"/>
    </source>
</evidence>
<feature type="compositionally biased region" description="Low complexity" evidence="5">
    <location>
        <begin position="128"/>
        <end position="144"/>
    </location>
</feature>
<evidence type="ECO:0000256" key="5">
    <source>
        <dbReference type="SAM" id="MobiDB-lite"/>
    </source>
</evidence>
<keyword evidence="4" id="KW-0539">Nucleus</keyword>
<evidence type="ECO:0000259" key="6">
    <source>
        <dbReference type="PROSITE" id="PS50888"/>
    </source>
</evidence>
<gene>
    <name evidence="7" type="ORF">E3N88_11287</name>
</gene>
<comment type="subcellular location">
    <subcellularLocation>
        <location evidence="1">Nucleus</location>
    </subcellularLocation>
</comment>
<accession>A0A5N6PFW5</accession>
<dbReference type="OrthoDB" id="690068at2759"/>
<dbReference type="Proteomes" id="UP000326396">
    <property type="component" value="Linkage Group LG13"/>
</dbReference>
<evidence type="ECO:0000256" key="3">
    <source>
        <dbReference type="ARBA" id="ARBA00023163"/>
    </source>
</evidence>
<evidence type="ECO:0000256" key="4">
    <source>
        <dbReference type="ARBA" id="ARBA00023242"/>
    </source>
</evidence>